<reference evidence="2 3" key="1">
    <citation type="journal article" date="2018" name="Environ. Microbiol.">
        <title>Novel energy conservation strategies and behaviour of Pelotomaculum schinkii driving syntrophic propionate catabolism.</title>
        <authorList>
            <person name="Hidalgo-Ahumada C.A.P."/>
            <person name="Nobu M.K."/>
            <person name="Narihiro T."/>
            <person name="Tamaki H."/>
            <person name="Liu W.T."/>
            <person name="Kamagata Y."/>
            <person name="Stams A.J.M."/>
            <person name="Imachi H."/>
            <person name="Sousa D.Z."/>
        </authorList>
    </citation>
    <scope>NUCLEOTIDE SEQUENCE [LARGE SCALE GENOMIC DNA]</scope>
    <source>
        <strain evidence="2 3">HH</strain>
    </source>
</reference>
<evidence type="ECO:0000313" key="3">
    <source>
        <dbReference type="Proteomes" id="UP000298324"/>
    </source>
</evidence>
<dbReference type="Proteomes" id="UP000298324">
    <property type="component" value="Unassembled WGS sequence"/>
</dbReference>
<gene>
    <name evidence="2" type="ORF">Psch_00857</name>
</gene>
<dbReference type="InterPro" id="IPR018768">
    <property type="entry name" value="DUF2344"/>
</dbReference>
<protein>
    <recommendedName>
        <fullName evidence="1">DUF2344 domain-containing protein</fullName>
    </recommendedName>
</protein>
<dbReference type="RefSeq" id="WP_190239237.1">
    <property type="nucleotide sequence ID" value="NZ_QFGA01000001.1"/>
</dbReference>
<accession>A0A4Y7REY4</accession>
<name>A0A4Y7REY4_9FIRM</name>
<dbReference type="NCBIfam" id="TIGR03936">
    <property type="entry name" value="sam_1_link_chp"/>
    <property type="match status" value="1"/>
</dbReference>
<keyword evidence="3" id="KW-1185">Reference proteome</keyword>
<sequence>MPVYRMMYAKEGPARYISHLDLLRTFERAARRAGLPIAFTSGFNPHPKIAFAAPLAVGTAGEAEYADLELVREVPVSSIQRDLSGTLPEGLRLVEVRRLGERAPALMSMVERATYRGEARLKSAVSQGALDRAIEAFLGRSEILVQRKNKAGENRVYDIRPGIFAMSGRLDNDIIIIETELKTGSRDNIRFEEVVEAFSTSSELPIEGKYVLYRTCLFSAVDKDNKTLW</sequence>
<dbReference type="Pfam" id="PF10105">
    <property type="entry name" value="DUF2344"/>
    <property type="match status" value="1"/>
</dbReference>
<dbReference type="EMBL" id="QFGA01000001">
    <property type="protein sequence ID" value="TEB07310.1"/>
    <property type="molecule type" value="Genomic_DNA"/>
</dbReference>
<proteinExistence type="predicted"/>
<evidence type="ECO:0000259" key="1">
    <source>
        <dbReference type="Pfam" id="PF10105"/>
    </source>
</evidence>
<evidence type="ECO:0000313" key="2">
    <source>
        <dbReference type="EMBL" id="TEB07310.1"/>
    </source>
</evidence>
<organism evidence="2 3">
    <name type="scientific">Pelotomaculum schinkii</name>
    <dbReference type="NCBI Taxonomy" id="78350"/>
    <lineage>
        <taxon>Bacteria</taxon>
        <taxon>Bacillati</taxon>
        <taxon>Bacillota</taxon>
        <taxon>Clostridia</taxon>
        <taxon>Eubacteriales</taxon>
        <taxon>Desulfotomaculaceae</taxon>
        <taxon>Pelotomaculum</taxon>
    </lineage>
</organism>
<feature type="domain" description="DUF2344" evidence="1">
    <location>
        <begin position="4"/>
        <end position="190"/>
    </location>
</feature>
<comment type="caution">
    <text evidence="2">The sequence shown here is derived from an EMBL/GenBank/DDBJ whole genome shotgun (WGS) entry which is preliminary data.</text>
</comment>
<dbReference type="AlphaFoldDB" id="A0A4Y7REY4"/>